<dbReference type="InterPro" id="IPR050428">
    <property type="entry name" value="TCS_sensor_his_kinase"/>
</dbReference>
<dbReference type="PANTHER" id="PTHR45436:SF5">
    <property type="entry name" value="SENSOR HISTIDINE KINASE TRCS"/>
    <property type="match status" value="1"/>
</dbReference>
<feature type="transmembrane region" description="Helical" evidence="11">
    <location>
        <begin position="156"/>
        <end position="176"/>
    </location>
</feature>
<accession>A0A8J6NHZ1</accession>
<comment type="catalytic activity">
    <reaction evidence="1">
        <text>ATP + protein L-histidine = ADP + protein N-phospho-L-histidine.</text>
        <dbReference type="EC" id="2.7.13.3"/>
    </reaction>
</comment>
<dbReference type="Gene3D" id="3.30.565.10">
    <property type="entry name" value="Histidine kinase-like ATPase, C-terminal domain"/>
    <property type="match status" value="1"/>
</dbReference>
<evidence type="ECO:0000259" key="13">
    <source>
        <dbReference type="PROSITE" id="PS50885"/>
    </source>
</evidence>
<dbReference type="Gene3D" id="6.10.340.10">
    <property type="match status" value="1"/>
</dbReference>
<name>A0A8J6NHZ1_9CHLR</name>
<dbReference type="PROSITE" id="PS50109">
    <property type="entry name" value="HIS_KIN"/>
    <property type="match status" value="1"/>
</dbReference>
<reference evidence="14 15" key="1">
    <citation type="submission" date="2020-08" db="EMBL/GenBank/DDBJ databases">
        <title>Bridging the membrane lipid divide: bacteria of the FCB group superphylum have the potential to synthesize archaeal ether lipids.</title>
        <authorList>
            <person name="Villanueva L."/>
            <person name="Von Meijenfeldt F.A.B."/>
            <person name="Westbye A.B."/>
            <person name="Yadav S."/>
            <person name="Hopmans E.C."/>
            <person name="Dutilh B.E."/>
            <person name="Sinninghe Damste J.S."/>
        </authorList>
    </citation>
    <scope>NUCLEOTIDE SEQUENCE [LARGE SCALE GENOMIC DNA]</scope>
    <source>
        <strain evidence="14">NIOZ-UU36</strain>
    </source>
</reference>
<feature type="domain" description="Histidine kinase" evidence="12">
    <location>
        <begin position="237"/>
        <end position="451"/>
    </location>
</feature>
<dbReference type="SMART" id="SM00388">
    <property type="entry name" value="HisKA"/>
    <property type="match status" value="1"/>
</dbReference>
<dbReference type="InterPro" id="IPR036890">
    <property type="entry name" value="HATPase_C_sf"/>
</dbReference>
<evidence type="ECO:0000256" key="4">
    <source>
        <dbReference type="ARBA" id="ARBA00022553"/>
    </source>
</evidence>
<dbReference type="Gene3D" id="1.10.287.130">
    <property type="match status" value="1"/>
</dbReference>
<organism evidence="14 15">
    <name type="scientific">Candidatus Desulfolinea nitratireducens</name>
    <dbReference type="NCBI Taxonomy" id="2841698"/>
    <lineage>
        <taxon>Bacteria</taxon>
        <taxon>Bacillati</taxon>
        <taxon>Chloroflexota</taxon>
        <taxon>Anaerolineae</taxon>
        <taxon>Anaerolineales</taxon>
        <taxon>Anaerolineales incertae sedis</taxon>
        <taxon>Candidatus Desulfolinea</taxon>
    </lineage>
</organism>
<dbReference type="EMBL" id="JACNJN010000035">
    <property type="protein sequence ID" value="MBC8333962.1"/>
    <property type="molecule type" value="Genomic_DNA"/>
</dbReference>
<dbReference type="CDD" id="cd00075">
    <property type="entry name" value="HATPase"/>
    <property type="match status" value="1"/>
</dbReference>
<dbReference type="InterPro" id="IPR005467">
    <property type="entry name" value="His_kinase_dom"/>
</dbReference>
<dbReference type="Pfam" id="PF00512">
    <property type="entry name" value="HisKA"/>
    <property type="match status" value="1"/>
</dbReference>
<evidence type="ECO:0000256" key="11">
    <source>
        <dbReference type="SAM" id="Phobius"/>
    </source>
</evidence>
<keyword evidence="8 11" id="KW-1133">Transmembrane helix</keyword>
<evidence type="ECO:0000256" key="8">
    <source>
        <dbReference type="ARBA" id="ARBA00022989"/>
    </source>
</evidence>
<evidence type="ECO:0000256" key="2">
    <source>
        <dbReference type="ARBA" id="ARBA00004370"/>
    </source>
</evidence>
<dbReference type="InterPro" id="IPR003594">
    <property type="entry name" value="HATPase_dom"/>
</dbReference>
<dbReference type="SMART" id="SM00387">
    <property type="entry name" value="HATPase_c"/>
    <property type="match status" value="1"/>
</dbReference>
<dbReference type="InterPro" id="IPR004358">
    <property type="entry name" value="Sig_transdc_His_kin-like_C"/>
</dbReference>
<dbReference type="PROSITE" id="PS50885">
    <property type="entry name" value="HAMP"/>
    <property type="match status" value="1"/>
</dbReference>
<protein>
    <recommendedName>
        <fullName evidence="3">histidine kinase</fullName>
        <ecNumber evidence="3">2.7.13.3</ecNumber>
    </recommendedName>
</protein>
<dbReference type="SUPFAM" id="SSF47384">
    <property type="entry name" value="Homodimeric domain of signal transducing histidine kinase"/>
    <property type="match status" value="1"/>
</dbReference>
<evidence type="ECO:0000256" key="10">
    <source>
        <dbReference type="ARBA" id="ARBA00023136"/>
    </source>
</evidence>
<dbReference type="Pfam" id="PF00672">
    <property type="entry name" value="HAMP"/>
    <property type="match status" value="1"/>
</dbReference>
<evidence type="ECO:0000313" key="15">
    <source>
        <dbReference type="Proteomes" id="UP000614469"/>
    </source>
</evidence>
<dbReference type="FunFam" id="3.30.565.10:FF:000006">
    <property type="entry name" value="Sensor histidine kinase WalK"/>
    <property type="match status" value="1"/>
</dbReference>
<sequence>MRSLSLKLTLAFLIVSLTVAGLAAVFTWQATAREFETLVVDRIRDEFIEKVTGYYQDHGSWQGIAQEFPLRRPQNQPPNPNQPKPAPIIFALANQNGEIVVPAGEYRPREIVAAEILAEGTPVEVDGIVVGTVLQTGNAPELDPVEQRYLERSNQALLLAAGAATIIALILGAGLARSMTRPLRELTGATRAMARGDLEQEVPVRSKDELGELTASFNQMSADLARATESRRQMTADIAHDLGTPLTVIGGYLETIEEGVLDATPERIAVMHTEVKHLQHLVSDLRTLSLADAGQIPLNRRQVEVGALLRRVASSYQLAAEQKGVILSVDTESALLSVQIDEERMVQALGNLVSNALRYTPPEGTISVQSSVFSGQWVSIIVEDTGAGIAAKDLSRIFERFYRGDQARNLDAGESGLGLAITRSIIEAHEGVILVSSELGLGTRFEIRLKI</sequence>
<dbReference type="GO" id="GO:0000155">
    <property type="term" value="F:phosphorelay sensor kinase activity"/>
    <property type="evidence" value="ECO:0007669"/>
    <property type="project" value="InterPro"/>
</dbReference>
<proteinExistence type="predicted"/>
<evidence type="ECO:0000256" key="6">
    <source>
        <dbReference type="ARBA" id="ARBA00022692"/>
    </source>
</evidence>
<dbReference type="Pfam" id="PF02518">
    <property type="entry name" value="HATPase_c"/>
    <property type="match status" value="1"/>
</dbReference>
<dbReference type="CDD" id="cd00082">
    <property type="entry name" value="HisKA"/>
    <property type="match status" value="1"/>
</dbReference>
<dbReference type="PRINTS" id="PR00344">
    <property type="entry name" value="BCTRLSENSOR"/>
</dbReference>
<dbReference type="GO" id="GO:0005886">
    <property type="term" value="C:plasma membrane"/>
    <property type="evidence" value="ECO:0007669"/>
    <property type="project" value="TreeGrafter"/>
</dbReference>
<dbReference type="AlphaFoldDB" id="A0A8J6NHZ1"/>
<evidence type="ECO:0000313" key="14">
    <source>
        <dbReference type="EMBL" id="MBC8333962.1"/>
    </source>
</evidence>
<evidence type="ECO:0000256" key="9">
    <source>
        <dbReference type="ARBA" id="ARBA00023012"/>
    </source>
</evidence>
<dbReference type="InterPro" id="IPR003660">
    <property type="entry name" value="HAMP_dom"/>
</dbReference>
<keyword evidence="7" id="KW-0418">Kinase</keyword>
<keyword evidence="9" id="KW-0902">Two-component regulatory system</keyword>
<dbReference type="SMART" id="SM00304">
    <property type="entry name" value="HAMP"/>
    <property type="match status" value="1"/>
</dbReference>
<dbReference type="EC" id="2.7.13.3" evidence="3"/>
<dbReference type="PANTHER" id="PTHR45436">
    <property type="entry name" value="SENSOR HISTIDINE KINASE YKOH"/>
    <property type="match status" value="1"/>
</dbReference>
<comment type="caution">
    <text evidence="14">The sequence shown here is derived from an EMBL/GenBank/DDBJ whole genome shotgun (WGS) entry which is preliminary data.</text>
</comment>
<dbReference type="CDD" id="cd06225">
    <property type="entry name" value="HAMP"/>
    <property type="match status" value="1"/>
</dbReference>
<evidence type="ECO:0000256" key="3">
    <source>
        <dbReference type="ARBA" id="ARBA00012438"/>
    </source>
</evidence>
<evidence type="ECO:0000256" key="5">
    <source>
        <dbReference type="ARBA" id="ARBA00022679"/>
    </source>
</evidence>
<evidence type="ECO:0000256" key="7">
    <source>
        <dbReference type="ARBA" id="ARBA00022777"/>
    </source>
</evidence>
<keyword evidence="5" id="KW-0808">Transferase</keyword>
<keyword evidence="10 11" id="KW-0472">Membrane</keyword>
<dbReference type="Proteomes" id="UP000614469">
    <property type="component" value="Unassembled WGS sequence"/>
</dbReference>
<evidence type="ECO:0000259" key="12">
    <source>
        <dbReference type="PROSITE" id="PS50109"/>
    </source>
</evidence>
<dbReference type="SUPFAM" id="SSF158472">
    <property type="entry name" value="HAMP domain-like"/>
    <property type="match status" value="1"/>
</dbReference>
<feature type="domain" description="HAMP" evidence="13">
    <location>
        <begin position="177"/>
        <end position="229"/>
    </location>
</feature>
<comment type="subcellular location">
    <subcellularLocation>
        <location evidence="2">Membrane</location>
    </subcellularLocation>
</comment>
<dbReference type="InterPro" id="IPR036097">
    <property type="entry name" value="HisK_dim/P_sf"/>
</dbReference>
<keyword evidence="4" id="KW-0597">Phosphoprotein</keyword>
<dbReference type="SUPFAM" id="SSF55874">
    <property type="entry name" value="ATPase domain of HSP90 chaperone/DNA topoisomerase II/histidine kinase"/>
    <property type="match status" value="1"/>
</dbReference>
<gene>
    <name evidence="14" type="ORF">H8E29_01745</name>
</gene>
<dbReference type="InterPro" id="IPR003661">
    <property type="entry name" value="HisK_dim/P_dom"/>
</dbReference>
<evidence type="ECO:0000256" key="1">
    <source>
        <dbReference type="ARBA" id="ARBA00000085"/>
    </source>
</evidence>
<keyword evidence="6 11" id="KW-0812">Transmembrane</keyword>